<sequence length="78" mass="8743">MGKGAVNKINSREKDEKAVESWRQEKIKEAKQLTRGKTINSTILIEEAGIICFLSVHLLKGLLLQHFKIVVPVGDKIC</sequence>
<evidence type="ECO:0000313" key="2">
    <source>
        <dbReference type="Proteomes" id="UP001642360"/>
    </source>
</evidence>
<protein>
    <submittedName>
        <fullName evidence="1">Uncharacterized protein</fullName>
    </submittedName>
</protein>
<evidence type="ECO:0000313" key="1">
    <source>
        <dbReference type="EMBL" id="CAK9163681.1"/>
    </source>
</evidence>
<gene>
    <name evidence="1" type="ORF">ILEXP_LOCUS32731</name>
</gene>
<dbReference type="AlphaFoldDB" id="A0ABC8T2N7"/>
<accession>A0ABC8T2N7</accession>
<dbReference type="EMBL" id="CAUOFW020004059">
    <property type="protein sequence ID" value="CAK9163681.1"/>
    <property type="molecule type" value="Genomic_DNA"/>
</dbReference>
<proteinExistence type="predicted"/>
<comment type="caution">
    <text evidence="1">The sequence shown here is derived from an EMBL/GenBank/DDBJ whole genome shotgun (WGS) entry which is preliminary data.</text>
</comment>
<reference evidence="1 2" key="1">
    <citation type="submission" date="2024-02" db="EMBL/GenBank/DDBJ databases">
        <authorList>
            <person name="Vignale AGUSTIN F."/>
            <person name="Sosa J E."/>
            <person name="Modenutti C."/>
        </authorList>
    </citation>
    <scope>NUCLEOTIDE SEQUENCE [LARGE SCALE GENOMIC DNA]</scope>
</reference>
<name>A0ABC8T2N7_9AQUA</name>
<organism evidence="1 2">
    <name type="scientific">Ilex paraguariensis</name>
    <name type="common">yerba mate</name>
    <dbReference type="NCBI Taxonomy" id="185542"/>
    <lineage>
        <taxon>Eukaryota</taxon>
        <taxon>Viridiplantae</taxon>
        <taxon>Streptophyta</taxon>
        <taxon>Embryophyta</taxon>
        <taxon>Tracheophyta</taxon>
        <taxon>Spermatophyta</taxon>
        <taxon>Magnoliopsida</taxon>
        <taxon>eudicotyledons</taxon>
        <taxon>Gunneridae</taxon>
        <taxon>Pentapetalae</taxon>
        <taxon>asterids</taxon>
        <taxon>campanulids</taxon>
        <taxon>Aquifoliales</taxon>
        <taxon>Aquifoliaceae</taxon>
        <taxon>Ilex</taxon>
    </lineage>
</organism>
<dbReference type="Proteomes" id="UP001642360">
    <property type="component" value="Unassembled WGS sequence"/>
</dbReference>
<keyword evidence="2" id="KW-1185">Reference proteome</keyword>